<sequence>MVPVNGDSRFSLQSTGGGKTNASTGSTGALYCTCRGPYTGEFMISCDRCSEWYHGRCVGISPQEDEEWENQDYICSGCKTQKSKPEPPQASTNPTGLRRSARRKGSIRDVQRRECWRQPKEELGAAEEKGPNIREERGADRDAHSAPPLGRGFQVKKETTQERKRRRNRQKERLANEAARLRRALRDAQERQTPQSGSRGREGVSAPNIFQQGGGRRETGVSRQTTPQRSYTAKGTGMSEQRTPRGNFTVRETGLSSQRTPQHDYTLRETGVSGQRTPQYDNTPRERDLPTLQSAPSRVAPRKS</sequence>
<proteinExistence type="predicted"/>
<evidence type="ECO:0000256" key="5">
    <source>
        <dbReference type="ARBA" id="ARBA00023242"/>
    </source>
</evidence>
<dbReference type="InterPro" id="IPR019787">
    <property type="entry name" value="Znf_PHD-finger"/>
</dbReference>
<comment type="subcellular location">
    <subcellularLocation>
        <location evidence="1">Nucleus</location>
    </subcellularLocation>
</comment>
<dbReference type="PROSITE" id="PS01359">
    <property type="entry name" value="ZF_PHD_1"/>
    <property type="match status" value="1"/>
</dbReference>
<dbReference type="OrthoDB" id="1884872at2759"/>
<evidence type="ECO:0000256" key="2">
    <source>
        <dbReference type="ARBA" id="ARBA00022723"/>
    </source>
</evidence>
<dbReference type="GO" id="GO:0045893">
    <property type="term" value="P:positive regulation of DNA-templated transcription"/>
    <property type="evidence" value="ECO:0007669"/>
    <property type="project" value="TreeGrafter"/>
</dbReference>
<dbReference type="AlphaFoldDB" id="A0A6J8E7K6"/>
<dbReference type="SUPFAM" id="SSF57903">
    <property type="entry name" value="FYVE/PHD zinc finger"/>
    <property type="match status" value="1"/>
</dbReference>
<evidence type="ECO:0000259" key="8">
    <source>
        <dbReference type="PROSITE" id="PS50016"/>
    </source>
</evidence>
<dbReference type="PROSITE" id="PS50016">
    <property type="entry name" value="ZF_PHD_2"/>
    <property type="match status" value="1"/>
</dbReference>
<accession>A0A6J8E7K6</accession>
<dbReference type="Pfam" id="PF00628">
    <property type="entry name" value="PHD"/>
    <property type="match status" value="1"/>
</dbReference>
<feature type="compositionally biased region" description="Basic and acidic residues" evidence="7">
    <location>
        <begin position="106"/>
        <end position="144"/>
    </location>
</feature>
<keyword evidence="3 6" id="KW-0863">Zinc-finger</keyword>
<feature type="domain" description="PHD-type" evidence="8">
    <location>
        <begin position="29"/>
        <end position="81"/>
    </location>
</feature>
<keyword evidence="4" id="KW-0862">Zinc</keyword>
<feature type="compositionally biased region" description="Polar residues" evidence="7">
    <location>
        <begin position="272"/>
        <end position="282"/>
    </location>
</feature>
<keyword evidence="5" id="KW-0539">Nucleus</keyword>
<dbReference type="PANTHER" id="PTHR46174">
    <property type="entry name" value="CXXC-TYPE ZINC FINGER PROTEIN 1"/>
    <property type="match status" value="1"/>
</dbReference>
<evidence type="ECO:0000256" key="6">
    <source>
        <dbReference type="PROSITE-ProRule" id="PRU00146"/>
    </source>
</evidence>
<dbReference type="InterPro" id="IPR001965">
    <property type="entry name" value="Znf_PHD"/>
</dbReference>
<dbReference type="GO" id="GO:0048188">
    <property type="term" value="C:Set1C/COMPASS complex"/>
    <property type="evidence" value="ECO:0007669"/>
    <property type="project" value="InterPro"/>
</dbReference>
<feature type="compositionally biased region" description="Polar residues" evidence="7">
    <location>
        <begin position="221"/>
        <end position="246"/>
    </location>
</feature>
<dbReference type="InterPro" id="IPR019786">
    <property type="entry name" value="Zinc_finger_PHD-type_CS"/>
</dbReference>
<evidence type="ECO:0000256" key="1">
    <source>
        <dbReference type="ARBA" id="ARBA00004123"/>
    </source>
</evidence>
<protein>
    <recommendedName>
        <fullName evidence="8">PHD-type domain-containing protein</fullName>
    </recommendedName>
</protein>
<evidence type="ECO:0000313" key="9">
    <source>
        <dbReference type="EMBL" id="CAC5416108.1"/>
    </source>
</evidence>
<dbReference type="InterPro" id="IPR013083">
    <property type="entry name" value="Znf_RING/FYVE/PHD"/>
</dbReference>
<dbReference type="InterPro" id="IPR037869">
    <property type="entry name" value="Spp1/CFP1"/>
</dbReference>
<keyword evidence="10" id="KW-1185">Reference proteome</keyword>
<evidence type="ECO:0000313" key="10">
    <source>
        <dbReference type="Proteomes" id="UP000507470"/>
    </source>
</evidence>
<dbReference type="Proteomes" id="UP000507470">
    <property type="component" value="Unassembled WGS sequence"/>
</dbReference>
<dbReference type="PANTHER" id="PTHR46174:SF1">
    <property type="entry name" value="CXXC-TYPE ZINC FINGER PROTEIN 1"/>
    <property type="match status" value="1"/>
</dbReference>
<feature type="compositionally biased region" description="Polar residues" evidence="7">
    <location>
        <begin position="8"/>
        <end position="24"/>
    </location>
</feature>
<dbReference type="InterPro" id="IPR011011">
    <property type="entry name" value="Znf_FYVE_PHD"/>
</dbReference>
<evidence type="ECO:0000256" key="7">
    <source>
        <dbReference type="SAM" id="MobiDB-lite"/>
    </source>
</evidence>
<dbReference type="SMART" id="SM00249">
    <property type="entry name" value="PHD"/>
    <property type="match status" value="1"/>
</dbReference>
<organism evidence="9 10">
    <name type="scientific">Mytilus coruscus</name>
    <name type="common">Sea mussel</name>
    <dbReference type="NCBI Taxonomy" id="42192"/>
    <lineage>
        <taxon>Eukaryota</taxon>
        <taxon>Metazoa</taxon>
        <taxon>Spiralia</taxon>
        <taxon>Lophotrochozoa</taxon>
        <taxon>Mollusca</taxon>
        <taxon>Bivalvia</taxon>
        <taxon>Autobranchia</taxon>
        <taxon>Pteriomorphia</taxon>
        <taxon>Mytilida</taxon>
        <taxon>Mytiloidea</taxon>
        <taxon>Mytilidae</taxon>
        <taxon>Mytilinae</taxon>
        <taxon>Mytilus</taxon>
    </lineage>
</organism>
<dbReference type="Gene3D" id="3.30.40.10">
    <property type="entry name" value="Zinc/RING finger domain, C3HC4 (zinc finger)"/>
    <property type="match status" value="1"/>
</dbReference>
<dbReference type="EMBL" id="CACVKT020008586">
    <property type="protein sequence ID" value="CAC5416108.1"/>
    <property type="molecule type" value="Genomic_DNA"/>
</dbReference>
<reference evidence="9 10" key="1">
    <citation type="submission" date="2020-06" db="EMBL/GenBank/DDBJ databases">
        <authorList>
            <person name="Li R."/>
            <person name="Bekaert M."/>
        </authorList>
    </citation>
    <scope>NUCLEOTIDE SEQUENCE [LARGE SCALE GENOMIC DNA]</scope>
    <source>
        <strain evidence="10">wild</strain>
    </source>
</reference>
<evidence type="ECO:0000256" key="4">
    <source>
        <dbReference type="ARBA" id="ARBA00022833"/>
    </source>
</evidence>
<feature type="region of interest" description="Disordered" evidence="7">
    <location>
        <begin position="1"/>
        <end position="24"/>
    </location>
</feature>
<feature type="region of interest" description="Disordered" evidence="7">
    <location>
        <begin position="78"/>
        <end position="304"/>
    </location>
</feature>
<gene>
    <name evidence="9" type="ORF">MCOR_48752</name>
</gene>
<dbReference type="CDD" id="cd15552">
    <property type="entry name" value="PHD_PHF3_like"/>
    <property type="match status" value="1"/>
</dbReference>
<keyword evidence="2" id="KW-0479">Metal-binding</keyword>
<name>A0A6J8E7K6_MYTCO</name>
<evidence type="ECO:0000256" key="3">
    <source>
        <dbReference type="ARBA" id="ARBA00022771"/>
    </source>
</evidence>
<dbReference type="GO" id="GO:0008270">
    <property type="term" value="F:zinc ion binding"/>
    <property type="evidence" value="ECO:0007669"/>
    <property type="project" value="UniProtKB-KW"/>
</dbReference>